<evidence type="ECO:0000313" key="2">
    <source>
        <dbReference type="EMBL" id="EHY61078.1"/>
    </source>
</evidence>
<dbReference type="HOGENOM" id="CLU_005862_0_0_1"/>
<dbReference type="Proteomes" id="UP000007304">
    <property type="component" value="Unassembled WGS sequence"/>
</dbReference>
<accession>H6CBD1</accession>
<feature type="region of interest" description="Disordered" evidence="1">
    <location>
        <begin position="116"/>
        <end position="176"/>
    </location>
</feature>
<dbReference type="STRING" id="858893.H6CBD1"/>
<feature type="region of interest" description="Disordered" evidence="1">
    <location>
        <begin position="311"/>
        <end position="358"/>
    </location>
</feature>
<dbReference type="Pfam" id="PF08737">
    <property type="entry name" value="Rgp1"/>
    <property type="match status" value="1"/>
</dbReference>
<organism evidence="2 3">
    <name type="scientific">Exophiala dermatitidis (strain ATCC 34100 / CBS 525.76 / NIH/UT8656)</name>
    <name type="common">Black yeast</name>
    <name type="synonym">Wangiella dermatitidis</name>
    <dbReference type="NCBI Taxonomy" id="858893"/>
    <lineage>
        <taxon>Eukaryota</taxon>
        <taxon>Fungi</taxon>
        <taxon>Dikarya</taxon>
        <taxon>Ascomycota</taxon>
        <taxon>Pezizomycotina</taxon>
        <taxon>Eurotiomycetes</taxon>
        <taxon>Chaetothyriomycetidae</taxon>
        <taxon>Chaetothyriales</taxon>
        <taxon>Herpotrichiellaceae</taxon>
        <taxon>Exophiala</taxon>
    </lineage>
</organism>
<gene>
    <name evidence="2" type="ORF">HMPREF1120_09016</name>
</gene>
<feature type="compositionally biased region" description="Polar residues" evidence="1">
    <location>
        <begin position="598"/>
        <end position="614"/>
    </location>
</feature>
<dbReference type="InParanoid" id="H6CBD1"/>
<dbReference type="InterPro" id="IPR014848">
    <property type="entry name" value="Rgp1"/>
</dbReference>
<dbReference type="PANTHER" id="PTHR12507">
    <property type="entry name" value="REDUCED GROWTH PHENOTYPE 1 RGP1, YEAST -RELATED"/>
    <property type="match status" value="1"/>
</dbReference>
<evidence type="ECO:0000256" key="1">
    <source>
        <dbReference type="SAM" id="MobiDB-lite"/>
    </source>
</evidence>
<proteinExistence type="predicted"/>
<name>H6CBD1_EXODN</name>
<feature type="region of interest" description="Disordered" evidence="1">
    <location>
        <begin position="594"/>
        <end position="614"/>
    </location>
</feature>
<protein>
    <submittedName>
        <fullName evidence="2">Uncharacterized protein</fullName>
    </submittedName>
</protein>
<dbReference type="eggNOG" id="KOG4469">
    <property type="taxonomic scope" value="Eukaryota"/>
</dbReference>
<feature type="compositionally biased region" description="Basic residues" evidence="1">
    <location>
        <begin position="163"/>
        <end position="172"/>
    </location>
</feature>
<feature type="region of interest" description="Disordered" evidence="1">
    <location>
        <begin position="231"/>
        <end position="295"/>
    </location>
</feature>
<dbReference type="EMBL" id="JH226137">
    <property type="protein sequence ID" value="EHY61078.1"/>
    <property type="molecule type" value="Genomic_DNA"/>
</dbReference>
<feature type="compositionally biased region" description="Polar residues" evidence="1">
    <location>
        <begin position="276"/>
        <end position="293"/>
    </location>
</feature>
<feature type="region of interest" description="Disordered" evidence="1">
    <location>
        <begin position="556"/>
        <end position="578"/>
    </location>
</feature>
<dbReference type="AlphaFoldDB" id="H6CBD1"/>
<dbReference type="OrthoDB" id="1918at2759"/>
<keyword evidence="3" id="KW-1185">Reference proteome</keyword>
<dbReference type="VEuPathDB" id="FungiDB:HMPREF1120_09016"/>
<sequence length="827" mass="90187">MPLIYCRGFPAANVDPSSDINLTLLTIHSNTGFTHRVVHQQEARSIVSDVKPRRRGMHSDIHVVVRFHGQSVFAGEELRCTITFKNVATSTEPVSPPLGTGRGSRRESISQIAAQINRNNASARLSYPNGRVSGNNDDATEPASGNRASASHRAGSPDERQTHVRRPTHQHQRSVSIMSVTSPIASGDVADNGSSWARQQRLGHHRTSTMSTPQAVASHNLYAAGRRDNCQSHREFPAGSPVPPKGGRRSPLFQGTPEDHDSAIDFQFPSDRDANKSPSSTVEETLKTATDQPGHTARIISGTKQVASERSSGDFYSLSNHSQETLTSEQPSILSDHRPLFDHTSPLPRRGPQKPPRKPQAVNLLMGYAQLSASFTLDASLIDQAHFEEVKSKGFLGGQAGGGVVGMKKPRPHSGFLGNFSLNNIGESLNSLLNGEDMSSVREMNAMKNSRAIPLLSTPQSLLFVDMHLEPGEEQSYSFVYPLPRGLPSSHRGKAIKISYNLTIGVQGLPGSRDVHTVRQVNIPVRVFSGVNYDGEIFGHDLMQPHVVLRDMARTKSISSPDNQEEVETPRSKSDAESTAEFLQFVDGLLDRNRRRQSSSGTMDAATLTDNPDAQNQTRAIQAINRAILISNQLAGGESSPNRFEITRNGQRVAVIVIDRPLHRLGETVTAVIDFTDGHVPCASLRSTLETCEKVSPSLAVRSAATINRVTRKIYWGCSDNVLFTKRASFTPSIPASATPTFTTSGVNLEWSLRFEFGTIKPIENDEGELKPTVDLLEEVIRDERGVINVAVENLECETFEVVIPITVYGDMLPDSAEGAEVVAIPV</sequence>
<dbReference type="RefSeq" id="XP_009161539.1">
    <property type="nucleotide sequence ID" value="XM_009163291.1"/>
</dbReference>
<dbReference type="GeneID" id="20313655"/>
<dbReference type="FunCoup" id="H6CBD1">
    <property type="interactions" value="59"/>
</dbReference>
<dbReference type="OMA" id="ASMRIND"/>
<feature type="compositionally biased region" description="Polar residues" evidence="1">
    <location>
        <begin position="317"/>
        <end position="333"/>
    </location>
</feature>
<reference evidence="2" key="1">
    <citation type="submission" date="2011-07" db="EMBL/GenBank/DDBJ databases">
        <title>The Genome Sequence of Exophiala (Wangiella) dermatitidis NIH/UT8656.</title>
        <authorList>
            <consortium name="The Broad Institute Genome Sequencing Platform"/>
            <person name="Cuomo C."/>
            <person name="Wang Z."/>
            <person name="Hunicke-Smith S."/>
            <person name="Szanislo P.J."/>
            <person name="Earl A."/>
            <person name="Young S.K."/>
            <person name="Zeng Q."/>
            <person name="Gargeya S."/>
            <person name="Fitzgerald M."/>
            <person name="Haas B."/>
            <person name="Abouelleil A."/>
            <person name="Alvarado L."/>
            <person name="Arachchi H.M."/>
            <person name="Berlin A."/>
            <person name="Brown A."/>
            <person name="Chapman S.B."/>
            <person name="Chen Z."/>
            <person name="Dunbar C."/>
            <person name="Freedman E."/>
            <person name="Gearin G."/>
            <person name="Gellesch M."/>
            <person name="Goldberg J."/>
            <person name="Griggs A."/>
            <person name="Gujja S."/>
            <person name="Heiman D."/>
            <person name="Howarth C."/>
            <person name="Larson L."/>
            <person name="Lui A."/>
            <person name="MacDonald P.J.P."/>
            <person name="Montmayeur A."/>
            <person name="Murphy C."/>
            <person name="Neiman D."/>
            <person name="Pearson M."/>
            <person name="Priest M."/>
            <person name="Roberts A."/>
            <person name="Saif S."/>
            <person name="Shea T."/>
            <person name="Shenoy N."/>
            <person name="Sisk P."/>
            <person name="Stolte C."/>
            <person name="Sykes S."/>
            <person name="Wortman J."/>
            <person name="Nusbaum C."/>
            <person name="Birren B."/>
        </authorList>
    </citation>
    <scope>NUCLEOTIDE SEQUENCE</scope>
    <source>
        <strain evidence="2">NIH/UT8656</strain>
    </source>
</reference>
<evidence type="ECO:0000313" key="3">
    <source>
        <dbReference type="Proteomes" id="UP000007304"/>
    </source>
</evidence>